<keyword evidence="2" id="KW-0802">TPR repeat</keyword>
<dbReference type="PROSITE" id="PS50011">
    <property type="entry name" value="PROTEIN_KINASE_DOM"/>
    <property type="match status" value="1"/>
</dbReference>
<sequence>MGEVYLAEQREPIHRRVALKVIKLGMDTRAVVARFESERQALALMDHPNVAKVFEAGTTAEGRPYFVMEHVQGEPITTYCDRHRLTTRQRLQLFRKVCHAVQHSHQKAIIHRDIKPSNILVTIQDGKPIPKVIDFGVAKAIEQRLTEKTLFTEHGQLIGTPAYMSPEQAEMTALNIDTRTDIYSLGVVLYELLVGAPPFDNAYLRSAGFGEIQRIIREQDPPRPSTRLSNLGERDSHSAASMRRTSCATLERQLRGDLDWITLKAMDKDRTRRYATAAELADDLARHLSDRPVLASPPGAGYRLNKFIRRNKTSVAAAVVIVVVLFAATATSISFALREANQRHVAQDNLALAENREQEAIAARNAEADAKADAQKRADELEQVAKFQEAQLGNVDADGMGTTLRNGLRDKIRAVSARRKLDNNAITELEGKYDELVAGADFTGLALQTLDQNVFDPALVAIERQFANQPLIQARLLQTLASTMRNAGLLEQATKPQTEALRIRRNVLGDDHPDTLKSVKHIGRLLQGQGKLNEAQAYLGEAIAGFRRVLGDEDQHTLNAISHMGEVFRAMGKMDEAQAYTREALEGCRRVLRGDHVAILTLLNNMGNLLSDEGKYAEAERYYREALAGCRRQFGNEHSNTLSAMSSLGALLQEMGKLEEAHTYNRDALAGHRRVLGDEHPGTLLSINNMGWLLRAQGKVAESEPFFREALAGYRRVLGADHPHALISMSNLGGVLKSQRKYAEAEPYYRQALEGSRRALGDSHPNTLGLTNNLASFLESQGKYAEAEDYYRKVVEGCRRVLGENHPHTLLSMNNLSGVLYNLGKYTEAEHHYREVVEDCVRVLGNDHLHTLTSMTGLAGVLRHQGKHAEAEHYYRESLARCRRVLGDDHLNTKNTINGLAKALNAQKRYAESEQLLRAIIHSGSNNAGEVDWRVAQARSLLGAALAGQQRHQQAETHLLEGFTRLESSVPAGNRKKFLSQAIERLVKLYDAWDKPNEAQEWRVRLEQLTAQAEAAQP</sequence>
<dbReference type="SMART" id="SM00220">
    <property type="entry name" value="S_TKc"/>
    <property type="match status" value="1"/>
</dbReference>
<dbReference type="PANTHER" id="PTHR45641:SF19">
    <property type="entry name" value="NEPHROCYSTIN-3"/>
    <property type="match status" value="1"/>
</dbReference>
<keyword evidence="1" id="KW-0677">Repeat</keyword>
<keyword evidence="7" id="KW-0418">Kinase</keyword>
<dbReference type="PANTHER" id="PTHR45641">
    <property type="entry name" value="TETRATRICOPEPTIDE REPEAT PROTEIN (AFU_ORTHOLOGUE AFUA_6G03870)"/>
    <property type="match status" value="1"/>
</dbReference>
<dbReference type="GO" id="GO:0005524">
    <property type="term" value="F:ATP binding"/>
    <property type="evidence" value="ECO:0007669"/>
    <property type="project" value="InterPro"/>
</dbReference>
<evidence type="ECO:0000256" key="4">
    <source>
        <dbReference type="SAM" id="MobiDB-lite"/>
    </source>
</evidence>
<feature type="transmembrane region" description="Helical" evidence="5">
    <location>
        <begin position="315"/>
        <end position="337"/>
    </location>
</feature>
<dbReference type="PROSITE" id="PS00108">
    <property type="entry name" value="PROTEIN_KINASE_ST"/>
    <property type="match status" value="1"/>
</dbReference>
<dbReference type="Pfam" id="PF13374">
    <property type="entry name" value="TPR_10"/>
    <property type="match status" value="1"/>
</dbReference>
<feature type="region of interest" description="Disordered" evidence="4">
    <location>
        <begin position="218"/>
        <end position="244"/>
    </location>
</feature>
<dbReference type="AlphaFoldDB" id="A0A075FFV8"/>
<dbReference type="Gene3D" id="3.30.200.20">
    <property type="entry name" value="Phosphorylase Kinase, domain 1"/>
    <property type="match status" value="1"/>
</dbReference>
<evidence type="ECO:0000259" key="6">
    <source>
        <dbReference type="PROSITE" id="PS50011"/>
    </source>
</evidence>
<proteinExistence type="predicted"/>
<dbReference type="SUPFAM" id="SSF56112">
    <property type="entry name" value="Protein kinase-like (PK-like)"/>
    <property type="match status" value="1"/>
</dbReference>
<dbReference type="InterPro" id="IPR011009">
    <property type="entry name" value="Kinase-like_dom_sf"/>
</dbReference>
<evidence type="ECO:0000256" key="2">
    <source>
        <dbReference type="ARBA" id="ARBA00022803"/>
    </source>
</evidence>
<name>A0A075FFV8_9ARCH</name>
<keyword evidence="5" id="KW-0812">Transmembrane</keyword>
<evidence type="ECO:0000313" key="7">
    <source>
        <dbReference type="EMBL" id="AIE90225.1"/>
    </source>
</evidence>
<evidence type="ECO:0000256" key="3">
    <source>
        <dbReference type="SAM" id="Coils"/>
    </source>
</evidence>
<evidence type="ECO:0000256" key="1">
    <source>
        <dbReference type="ARBA" id="ARBA00022737"/>
    </source>
</evidence>
<keyword evidence="7" id="KW-0723">Serine/threonine-protein kinase</keyword>
<dbReference type="InterPro" id="IPR011990">
    <property type="entry name" value="TPR-like_helical_dom_sf"/>
</dbReference>
<keyword evidence="5" id="KW-0472">Membrane</keyword>
<evidence type="ECO:0000256" key="5">
    <source>
        <dbReference type="SAM" id="Phobius"/>
    </source>
</evidence>
<dbReference type="GO" id="GO:0004674">
    <property type="term" value="F:protein serine/threonine kinase activity"/>
    <property type="evidence" value="ECO:0007669"/>
    <property type="project" value="UniProtKB-KW"/>
</dbReference>
<dbReference type="Pfam" id="PF13424">
    <property type="entry name" value="TPR_12"/>
    <property type="match status" value="5"/>
</dbReference>
<dbReference type="InterPro" id="IPR008271">
    <property type="entry name" value="Ser/Thr_kinase_AS"/>
</dbReference>
<dbReference type="CDD" id="cd14014">
    <property type="entry name" value="STKc_PknB_like"/>
    <property type="match status" value="1"/>
</dbReference>
<dbReference type="SUPFAM" id="SSF48452">
    <property type="entry name" value="TPR-like"/>
    <property type="match status" value="3"/>
</dbReference>
<dbReference type="EMBL" id="KF900302">
    <property type="protein sequence ID" value="AIE90225.1"/>
    <property type="molecule type" value="Genomic_DNA"/>
</dbReference>
<reference evidence="7" key="1">
    <citation type="journal article" date="2014" name="Genome Biol. Evol.">
        <title>Pangenome evidence for extensive interdomain horizontal transfer affecting lineage core and shell genes in uncultured planktonic thaumarchaeota and euryarchaeota.</title>
        <authorList>
            <person name="Deschamps P."/>
            <person name="Zivanovic Y."/>
            <person name="Moreira D."/>
            <person name="Rodriguez-Valera F."/>
            <person name="Lopez-Garcia P."/>
        </authorList>
    </citation>
    <scope>NUCLEOTIDE SEQUENCE</scope>
</reference>
<dbReference type="Gene3D" id="1.25.40.10">
    <property type="entry name" value="Tetratricopeptide repeat domain"/>
    <property type="match status" value="3"/>
</dbReference>
<accession>A0A075FFV8</accession>
<keyword evidence="5" id="KW-1133">Transmembrane helix</keyword>
<dbReference type="SMART" id="SM00028">
    <property type="entry name" value="TPR"/>
    <property type="match status" value="8"/>
</dbReference>
<keyword evidence="3" id="KW-0175">Coiled coil</keyword>
<dbReference type="InterPro" id="IPR000719">
    <property type="entry name" value="Prot_kinase_dom"/>
</dbReference>
<feature type="coiled-coil region" evidence="3">
    <location>
        <begin position="364"/>
        <end position="391"/>
    </location>
</feature>
<keyword evidence="7" id="KW-0808">Transferase</keyword>
<dbReference type="InterPro" id="IPR019734">
    <property type="entry name" value="TPR_rpt"/>
</dbReference>
<protein>
    <submittedName>
        <fullName evidence="7">Serine/threonine protein kinase</fullName>
    </submittedName>
</protein>
<organism evidence="7">
    <name type="scientific">uncultured marine thaumarchaeote AD1000_01_F04</name>
    <dbReference type="NCBI Taxonomy" id="1455879"/>
    <lineage>
        <taxon>Archaea</taxon>
        <taxon>Nitrososphaerota</taxon>
        <taxon>environmental samples</taxon>
    </lineage>
</organism>
<dbReference type="Pfam" id="PF00069">
    <property type="entry name" value="Pkinase"/>
    <property type="match status" value="1"/>
</dbReference>
<feature type="domain" description="Protein kinase" evidence="6">
    <location>
        <begin position="1"/>
        <end position="294"/>
    </location>
</feature>
<dbReference type="Gene3D" id="1.10.510.10">
    <property type="entry name" value="Transferase(Phosphotransferase) domain 1"/>
    <property type="match status" value="1"/>
</dbReference>